<sequence>MVQPWLSLATQERQPQPILCVVLSLQVATKANPPHCPDCGSLCLRFPVMFRGASPFLQARSCIYLIWRCQAFCKGGLFQFLEMELENVAGNINMAGNGICLQPLLLNPSSGQSLLSCRWLETCRWKSSPPSSAALGCRAGMPEMSG</sequence>
<evidence type="ECO:0000313" key="1">
    <source>
        <dbReference type="EMBL" id="BAC04616.1"/>
    </source>
</evidence>
<reference evidence="1" key="1">
    <citation type="journal article" date="2004" name="Nat. Genet.">
        <title>Complete sequencing and characterization of 21,243 full-length human cDNAs.</title>
        <authorList>
            <person name="Ota T."/>
            <person name="Suzuki Y."/>
            <person name="Nishikawa T."/>
            <person name="Otsuki T."/>
            <person name="Sugiyama T."/>
            <person name="Irie R."/>
            <person name="Wakamatsu A."/>
            <person name="Hayashi K."/>
            <person name="Sato H."/>
            <person name="Nagai K."/>
            <person name="Kimura K."/>
            <person name="Makita H."/>
            <person name="Sekine M."/>
            <person name="Obayashi M."/>
            <person name="Nishi T."/>
            <person name="Shibahara T."/>
            <person name="Tanaka T."/>
            <person name="Ishii S."/>
            <person name="Yamamoto J."/>
            <person name="Saito K."/>
            <person name="Kawai Y."/>
            <person name="Isono Y."/>
            <person name="Nakamura Y."/>
            <person name="Nagahari K."/>
            <person name="Murakami K."/>
            <person name="Yasuda T."/>
            <person name="Iwayanagi T."/>
            <person name="Wagatsuma M."/>
            <person name="Shiratori A."/>
            <person name="Sudo H."/>
            <person name="Hosoiri T."/>
            <person name="Kaku Y."/>
            <person name="Kodaira H."/>
            <person name="Kondo H."/>
            <person name="Sugawara M."/>
            <person name="Takahashi M."/>
            <person name="Kanda K."/>
            <person name="Yokoi T."/>
            <person name="Furuya T."/>
            <person name="Kikkawa E."/>
            <person name="Omura Y."/>
            <person name="Abe K."/>
            <person name="Kamihara K."/>
            <person name="Katsuta N."/>
            <person name="Sato K."/>
            <person name="Tanikawa M."/>
            <person name="Yamazaki M."/>
            <person name="Ninomiya K."/>
            <person name="Ishibashi T."/>
            <person name="Yamashita H."/>
            <person name="Murakawa K."/>
            <person name="Fujimori K."/>
            <person name="Tanai H."/>
            <person name="Kimata M."/>
            <person name="Watanabe M."/>
            <person name="Hiraoka S."/>
            <person name="Chiba Y."/>
            <person name="Ishida S."/>
            <person name="Ono Y."/>
            <person name="Takiguchi S."/>
            <person name="Watanabe S."/>
            <person name="Yosida M."/>
            <person name="Hotuta T."/>
            <person name="Kusano J."/>
            <person name="Kanehori K."/>
            <person name="Takahashi-Fujii A."/>
            <person name="Hara H."/>
            <person name="Tanase T."/>
            <person name="Nomura Y."/>
            <person name="Togiya S."/>
            <person name="Komai F."/>
            <person name="Hara R."/>
            <person name="Takeuchi K."/>
            <person name="Arita M."/>
            <person name="Imose N."/>
            <person name="Musashino K."/>
            <person name="Yuuki H."/>
            <person name="Oshima A."/>
            <person name="Sasaki N."/>
            <person name="Aotsuka S."/>
            <person name="Yoshikawa Y."/>
            <person name="Matsunawa H."/>
            <person name="Ichihara T."/>
            <person name="Shiohata N."/>
            <person name="Sano S."/>
            <person name="Moriya S."/>
            <person name="Momiyama H."/>
            <person name="Satoh N."/>
            <person name="Takami S."/>
            <person name="Terashima Y."/>
            <person name="Suzuki O."/>
            <person name="Nakagawa S."/>
            <person name="Senoh A."/>
            <person name="Mizoguchi H."/>
            <person name="Goto Y."/>
            <person name="Shimizu F."/>
            <person name="Wakebe H."/>
            <person name="Hishigaki H."/>
            <person name="Watanabe T."/>
            <person name="Sugiyama A."/>
            <person name="Takemoto M."/>
            <person name="Kawakami B."/>
            <person name="Yamazaki M."/>
            <person name="Watanabe K."/>
            <person name="Kumagai A."/>
            <person name="Itakura S."/>
            <person name="Fukuzumi Y."/>
            <person name="Fujimori Y."/>
            <person name="Komiyama M."/>
            <person name="Tashiro H."/>
            <person name="Tanigami A."/>
            <person name="Fujiwara T."/>
            <person name="Ono T."/>
            <person name="Yamada K."/>
            <person name="Fujii Y."/>
            <person name="Ozaki K."/>
            <person name="Hirao M."/>
            <person name="Ohmori Y."/>
            <person name="Kawabata A."/>
            <person name="Hikiji T."/>
            <person name="Kobatake N."/>
            <person name="Inagaki H."/>
            <person name="Ikema Y."/>
            <person name="Okamoto S."/>
            <person name="Okitani R."/>
            <person name="Kawakami T."/>
            <person name="Noguchi S."/>
            <person name="Itoh T."/>
            <person name="Shigeta K."/>
            <person name="Senba T."/>
            <person name="Matsumura K."/>
            <person name="Nakajima Y."/>
            <person name="Mizuno T."/>
            <person name="Morinaga M."/>
            <person name="Sasaki M."/>
            <person name="Togashi T."/>
            <person name="Oyama M."/>
            <person name="Hata H."/>
            <person name="Watanabe M."/>
            <person name="Komatsu T."/>
            <person name="Mizushima-Sugano J."/>
            <person name="Satoh T."/>
            <person name="Shirai Y."/>
            <person name="Takahashi Y."/>
            <person name="Nakagawa K."/>
            <person name="Okumura K."/>
            <person name="Nagase T."/>
            <person name="Nomura N."/>
            <person name="Kikuchi H."/>
            <person name="Masuho Y."/>
            <person name="Yamashita R."/>
            <person name="Nakai K."/>
            <person name="Yada T."/>
            <person name="Nakamura Y."/>
            <person name="Ohara O."/>
            <person name="Isogai T."/>
            <person name="Sugano S."/>
        </authorList>
    </citation>
    <scope>NUCLEOTIDE SEQUENCE</scope>
    <source>
        <tissue evidence="1">Brain</tissue>
    </source>
</reference>
<dbReference type="EMBL" id="AK095727">
    <property type="protein sequence ID" value="BAC04616.1"/>
    <property type="molecule type" value="mRNA"/>
</dbReference>
<proteinExistence type="evidence at transcript level"/>
<accession>Q8N940</accession>
<name>Q8N940_HUMAN</name>
<protein>
    <submittedName>
        <fullName evidence="1">cDNA FLJ38408 fis, clone FEBRA2009029</fullName>
    </submittedName>
</protein>
<organism evidence="1">
    <name type="scientific">Homo sapiens</name>
    <name type="common">Human</name>
    <dbReference type="NCBI Taxonomy" id="9606"/>
    <lineage>
        <taxon>Eukaryota</taxon>
        <taxon>Metazoa</taxon>
        <taxon>Chordata</taxon>
        <taxon>Craniata</taxon>
        <taxon>Vertebrata</taxon>
        <taxon>Euteleostomi</taxon>
        <taxon>Mammalia</taxon>
        <taxon>Eutheria</taxon>
        <taxon>Euarchontoglires</taxon>
        <taxon>Primates</taxon>
        <taxon>Haplorrhini</taxon>
        <taxon>Catarrhini</taxon>
        <taxon>Hominidae</taxon>
        <taxon>Homo</taxon>
    </lineage>
</organism>
<dbReference type="AlphaFoldDB" id="Q8N940"/>